<reference evidence="1 2" key="1">
    <citation type="journal article" date="2024" name="IMA Fungus">
        <title>IMA Genome - F19 : A genome assembly and annotation guide to empower mycologists, including annotated draft genome sequences of Ceratocystis pirilliformis, Diaporthe australafricana, Fusarium ophioides, Paecilomyces lecythidis, and Sporothrix stenoceras.</title>
        <authorList>
            <person name="Aylward J."/>
            <person name="Wilson A.M."/>
            <person name="Visagie C.M."/>
            <person name="Spraker J."/>
            <person name="Barnes I."/>
            <person name="Buitendag C."/>
            <person name="Ceriani C."/>
            <person name="Del Mar Angel L."/>
            <person name="du Plessis D."/>
            <person name="Fuchs T."/>
            <person name="Gasser K."/>
            <person name="Kramer D."/>
            <person name="Li W."/>
            <person name="Munsamy K."/>
            <person name="Piso A."/>
            <person name="Price J.L."/>
            <person name="Sonnekus B."/>
            <person name="Thomas C."/>
            <person name="van der Nest A."/>
            <person name="van Dijk A."/>
            <person name="van Heerden A."/>
            <person name="van Vuuren N."/>
            <person name="Yilmaz N."/>
            <person name="Duong T.A."/>
            <person name="van der Merwe N.A."/>
            <person name="Wingfield M.J."/>
            <person name="Wingfield B.D."/>
        </authorList>
    </citation>
    <scope>NUCLEOTIDE SEQUENCE [LARGE SCALE GENOMIC DNA]</scope>
    <source>
        <strain evidence="1 2">CMW 18167</strain>
    </source>
</reference>
<dbReference type="EMBL" id="JAVDPF010000021">
    <property type="protein sequence ID" value="KAL1873649.1"/>
    <property type="molecule type" value="Genomic_DNA"/>
</dbReference>
<evidence type="ECO:0000313" key="2">
    <source>
        <dbReference type="Proteomes" id="UP001583193"/>
    </source>
</evidence>
<comment type="caution">
    <text evidence="1">The sequence shown here is derived from an EMBL/GenBank/DDBJ whole genome shotgun (WGS) entry which is preliminary data.</text>
</comment>
<sequence length="141" mass="16278">MILARNTKPGGWVEFQDWDMQIRSNDKTAEESDLGKYYDIIIPAFEKQNYSCRPGPNLERWFSNAGFVNIKAQKYSVPIGAWPKEKRLKEIGLCFLLSAEEKGFEAAGMAVLTRFEGWKPEQLPGAWRSMVYSTCKFSFEY</sequence>
<evidence type="ECO:0000313" key="1">
    <source>
        <dbReference type="EMBL" id="KAL1873649.1"/>
    </source>
</evidence>
<organism evidence="1 2">
    <name type="scientific">Paecilomyces lecythidis</name>
    <dbReference type="NCBI Taxonomy" id="3004212"/>
    <lineage>
        <taxon>Eukaryota</taxon>
        <taxon>Fungi</taxon>
        <taxon>Dikarya</taxon>
        <taxon>Ascomycota</taxon>
        <taxon>Pezizomycotina</taxon>
        <taxon>Eurotiomycetes</taxon>
        <taxon>Eurotiomycetidae</taxon>
        <taxon>Eurotiales</taxon>
        <taxon>Thermoascaceae</taxon>
        <taxon>Paecilomyces</taxon>
    </lineage>
</organism>
<keyword evidence="2" id="KW-1185">Reference proteome</keyword>
<dbReference type="SUPFAM" id="SSF53335">
    <property type="entry name" value="S-adenosyl-L-methionine-dependent methyltransferases"/>
    <property type="match status" value="1"/>
</dbReference>
<dbReference type="InterPro" id="IPR029063">
    <property type="entry name" value="SAM-dependent_MTases_sf"/>
</dbReference>
<dbReference type="Gene3D" id="3.40.50.150">
    <property type="entry name" value="Vaccinia Virus protein VP39"/>
    <property type="match status" value="1"/>
</dbReference>
<accession>A0ABR3XDE7</accession>
<proteinExistence type="predicted"/>
<name>A0ABR3XDE7_9EURO</name>
<protein>
    <submittedName>
        <fullName evidence="1">Uncharacterized protein</fullName>
    </submittedName>
</protein>
<dbReference type="Proteomes" id="UP001583193">
    <property type="component" value="Unassembled WGS sequence"/>
</dbReference>
<gene>
    <name evidence="1" type="ORF">Plec18167_006166</name>
</gene>